<reference evidence="2" key="1">
    <citation type="submission" date="2024-06" db="EMBL/GenBank/DDBJ databases">
        <authorList>
            <person name="Ryan C."/>
        </authorList>
    </citation>
    <scope>NUCLEOTIDE SEQUENCE [LARGE SCALE GENOMIC DNA]</scope>
</reference>
<proteinExistence type="predicted"/>
<name>A0ABC9E8A1_9POAL</name>
<protein>
    <submittedName>
        <fullName evidence="1">Uncharacterized protein</fullName>
    </submittedName>
</protein>
<evidence type="ECO:0000313" key="1">
    <source>
        <dbReference type="EMBL" id="CAL5053999.1"/>
    </source>
</evidence>
<dbReference type="AlphaFoldDB" id="A0ABC9E8A1"/>
<sequence length="103" mass="12262">MGVHDLLEGWVPLGGKESIRIIFMLAIVLWDIWNTRNKIAIEGVFPRNPTDVLHKIYAYFQRWRVLLKGEDQAKLDTGMAQVRVWMEAFMEKRRDYPHLEDFM</sequence>
<dbReference type="EMBL" id="OZ075146">
    <property type="protein sequence ID" value="CAL5053999.1"/>
    <property type="molecule type" value="Genomic_DNA"/>
</dbReference>
<reference evidence="1 2" key="2">
    <citation type="submission" date="2024-10" db="EMBL/GenBank/DDBJ databases">
        <authorList>
            <person name="Ryan C."/>
        </authorList>
    </citation>
    <scope>NUCLEOTIDE SEQUENCE [LARGE SCALE GENOMIC DNA]</scope>
</reference>
<evidence type="ECO:0000313" key="2">
    <source>
        <dbReference type="Proteomes" id="UP001497457"/>
    </source>
</evidence>
<organism evidence="1 2">
    <name type="scientific">Urochloa decumbens</name>
    <dbReference type="NCBI Taxonomy" id="240449"/>
    <lineage>
        <taxon>Eukaryota</taxon>
        <taxon>Viridiplantae</taxon>
        <taxon>Streptophyta</taxon>
        <taxon>Embryophyta</taxon>
        <taxon>Tracheophyta</taxon>
        <taxon>Spermatophyta</taxon>
        <taxon>Magnoliopsida</taxon>
        <taxon>Liliopsida</taxon>
        <taxon>Poales</taxon>
        <taxon>Poaceae</taxon>
        <taxon>PACMAD clade</taxon>
        <taxon>Panicoideae</taxon>
        <taxon>Panicodae</taxon>
        <taxon>Paniceae</taxon>
        <taxon>Melinidinae</taxon>
        <taxon>Urochloa</taxon>
    </lineage>
</organism>
<keyword evidence="2" id="KW-1185">Reference proteome</keyword>
<gene>
    <name evidence="1" type="ORF">URODEC1_LOCUS93554</name>
</gene>
<accession>A0ABC9E8A1</accession>
<dbReference type="Proteomes" id="UP001497457">
    <property type="component" value="Chromosome 36b"/>
</dbReference>